<feature type="compositionally biased region" description="Low complexity" evidence="1">
    <location>
        <begin position="169"/>
        <end position="196"/>
    </location>
</feature>
<feature type="region of interest" description="Disordered" evidence="1">
    <location>
        <begin position="34"/>
        <end position="324"/>
    </location>
</feature>
<reference evidence="2 3" key="1">
    <citation type="submission" date="2018-06" db="EMBL/GenBank/DDBJ databases">
        <title>A transcriptomic atlas of mushroom development highlights an independent origin of complex multicellularity.</title>
        <authorList>
            <consortium name="DOE Joint Genome Institute"/>
            <person name="Krizsan K."/>
            <person name="Almasi E."/>
            <person name="Merenyi Z."/>
            <person name="Sahu N."/>
            <person name="Viragh M."/>
            <person name="Koszo T."/>
            <person name="Mondo S."/>
            <person name="Kiss B."/>
            <person name="Balint B."/>
            <person name="Kues U."/>
            <person name="Barry K."/>
            <person name="Hegedus J.C."/>
            <person name="Henrissat B."/>
            <person name="Johnson J."/>
            <person name="Lipzen A."/>
            <person name="Ohm R."/>
            <person name="Nagy I."/>
            <person name="Pangilinan J."/>
            <person name="Yan J."/>
            <person name="Xiong Y."/>
            <person name="Grigoriev I.V."/>
            <person name="Hibbett D.S."/>
            <person name="Nagy L.G."/>
        </authorList>
    </citation>
    <scope>NUCLEOTIDE SEQUENCE [LARGE SCALE GENOMIC DNA]</scope>
    <source>
        <strain evidence="2 3">SZMC22713</strain>
    </source>
</reference>
<proteinExistence type="predicted"/>
<evidence type="ECO:0000313" key="2">
    <source>
        <dbReference type="EMBL" id="TDL29869.1"/>
    </source>
</evidence>
<dbReference type="InterPro" id="IPR021641">
    <property type="entry name" value="DUF3245"/>
</dbReference>
<feature type="compositionally biased region" description="Basic and acidic residues" evidence="1">
    <location>
        <begin position="40"/>
        <end position="53"/>
    </location>
</feature>
<evidence type="ECO:0000256" key="1">
    <source>
        <dbReference type="SAM" id="MobiDB-lite"/>
    </source>
</evidence>
<feature type="compositionally biased region" description="Basic and acidic residues" evidence="1">
    <location>
        <begin position="90"/>
        <end position="102"/>
    </location>
</feature>
<feature type="compositionally biased region" description="Basic residues" evidence="1">
    <location>
        <begin position="305"/>
        <end position="316"/>
    </location>
</feature>
<accession>A0A4R5XFC2</accession>
<dbReference type="VEuPathDB" id="FungiDB:BD410DRAFT_834107"/>
<dbReference type="EMBL" id="ML170156">
    <property type="protein sequence ID" value="TDL29869.1"/>
    <property type="molecule type" value="Genomic_DNA"/>
</dbReference>
<evidence type="ECO:0000313" key="3">
    <source>
        <dbReference type="Proteomes" id="UP000294933"/>
    </source>
</evidence>
<protein>
    <submittedName>
        <fullName evidence="2">Uncharacterized protein</fullName>
    </submittedName>
</protein>
<feature type="compositionally biased region" description="Basic residues" evidence="1">
    <location>
        <begin position="197"/>
        <end position="208"/>
    </location>
</feature>
<feature type="compositionally biased region" description="Basic and acidic residues" evidence="1">
    <location>
        <begin position="248"/>
        <end position="266"/>
    </location>
</feature>
<dbReference type="AlphaFoldDB" id="A0A4R5XFC2"/>
<dbReference type="Pfam" id="PF11595">
    <property type="entry name" value="DUF3245"/>
    <property type="match status" value="1"/>
</dbReference>
<sequence>MDDYDASFNPDELQAQIDLSMALTQELVTSWVPSLNSFKSKSDTDKDLEEYLRRPPRLGVGAPIPESAGSIAREAARLKNKLGGNNRKRPREEGNDKEGKSDNEEEEGKGKNPSSSKITRVDPFSKQKKTTNPMSSLEKGIFEDAVGSGSRTLNGSGGELKPPRDSQNPTTPTSPTLPTAVATAGTVVVGDGPATPTRKKKKRKKKHGPGSGLSETSLALLNGVNVDHSHIPEPKEDLDEWSGLGTTSKDDIVGKSQDKDIDDKTPKLSTIAVSPTRTLPSLPLLNLDGPPGDALSGTSSNPSSPKRKRKRRKKKKPSETKPSD</sequence>
<gene>
    <name evidence="2" type="ORF">BD410DRAFT_834107</name>
</gene>
<dbReference type="OrthoDB" id="3438340at2759"/>
<keyword evidence="3" id="KW-1185">Reference proteome</keyword>
<dbReference type="Proteomes" id="UP000294933">
    <property type="component" value="Unassembled WGS sequence"/>
</dbReference>
<name>A0A4R5XFC2_9AGAM</name>
<organism evidence="2 3">
    <name type="scientific">Rickenella mellea</name>
    <dbReference type="NCBI Taxonomy" id="50990"/>
    <lineage>
        <taxon>Eukaryota</taxon>
        <taxon>Fungi</taxon>
        <taxon>Dikarya</taxon>
        <taxon>Basidiomycota</taxon>
        <taxon>Agaricomycotina</taxon>
        <taxon>Agaricomycetes</taxon>
        <taxon>Hymenochaetales</taxon>
        <taxon>Rickenellaceae</taxon>
        <taxon>Rickenella</taxon>
    </lineage>
</organism>
<feature type="compositionally biased region" description="Low complexity" evidence="1">
    <location>
        <begin position="274"/>
        <end position="304"/>
    </location>
</feature>